<dbReference type="InterPro" id="IPR001254">
    <property type="entry name" value="Trypsin_dom"/>
</dbReference>
<reference evidence="4" key="1">
    <citation type="submission" date="2016-06" db="EMBL/GenBank/DDBJ databases">
        <authorList>
            <person name="Rodrigo-Torres Lidia"/>
            <person name="Arahal R.David."/>
        </authorList>
    </citation>
    <scope>NUCLEOTIDE SEQUENCE [LARGE SCALE GENOMIC DNA]</scope>
    <source>
        <strain evidence="4">CECT 7223</strain>
    </source>
</reference>
<dbReference type="GeneID" id="94235928"/>
<evidence type="ECO:0000313" key="4">
    <source>
        <dbReference type="Proteomes" id="UP000092876"/>
    </source>
</evidence>
<dbReference type="EMBL" id="FLQP01000052">
    <property type="protein sequence ID" value="SBS66780.1"/>
    <property type="molecule type" value="Genomic_DNA"/>
</dbReference>
<evidence type="ECO:0000313" key="3">
    <source>
        <dbReference type="EMBL" id="SBS66780.1"/>
    </source>
</evidence>
<sequence>MKKLLVATAILASFSANAGLTRFDRSVQQHKEFALQTKFDFSCKMNAGSATLIDPFWVITASHVSGSKSDGYQNTVTCYSYEKNENGVYQQITHKVASTNPAGQFGEYNFPYKNDRGFGDFALVRLDTPITEIEPAKLPKEGMFDYSKVYQVNQIGYGNYNHRNGGTKQVMHSEYEDRWLAEYSYDFRTLEKTDLNWLTIHGDSGSGITIEKDGELYLIGEIGLQYSTSEIGGWTDTFDDVIARLPFIHKTMKEHGFSYAEPVDFHATKWTPDTQNDIDSLHAFYSYWRAGNVDFNETKWLSDGSLQSVFYATEGDSYTIETMIEKGQKPFDVFIDGRQVAHNVDATGQALKLTLNAFKAKGDLVKVEFKLLEPGENLTIDHFLVKSVEQ</sequence>
<organism evidence="3 4">
    <name type="scientific">Vibrio atlanticus</name>
    <dbReference type="NCBI Taxonomy" id="693153"/>
    <lineage>
        <taxon>Bacteria</taxon>
        <taxon>Pseudomonadati</taxon>
        <taxon>Pseudomonadota</taxon>
        <taxon>Gammaproteobacteria</taxon>
        <taxon>Vibrionales</taxon>
        <taxon>Vibrionaceae</taxon>
        <taxon>Vibrio</taxon>
    </lineage>
</organism>
<dbReference type="GO" id="GO:0006508">
    <property type="term" value="P:proteolysis"/>
    <property type="evidence" value="ECO:0007669"/>
    <property type="project" value="UniProtKB-KW"/>
</dbReference>
<accession>A0A1C3IZD6</accession>
<feature type="signal peptide" evidence="1">
    <location>
        <begin position="1"/>
        <end position="18"/>
    </location>
</feature>
<dbReference type="Gene3D" id="2.40.10.10">
    <property type="entry name" value="Trypsin-like serine proteases"/>
    <property type="match status" value="1"/>
</dbReference>
<dbReference type="GO" id="GO:0004252">
    <property type="term" value="F:serine-type endopeptidase activity"/>
    <property type="evidence" value="ECO:0007669"/>
    <property type="project" value="InterPro"/>
</dbReference>
<gene>
    <name evidence="3" type="ORF">VAT7223_03354</name>
</gene>
<proteinExistence type="predicted"/>
<dbReference type="RefSeq" id="WP_065679832.1">
    <property type="nucleotide sequence ID" value="NZ_AP025461.1"/>
</dbReference>
<feature type="chain" id="PRO_5008676112" evidence="1">
    <location>
        <begin position="19"/>
        <end position="390"/>
    </location>
</feature>
<name>A0A1C3IZD6_9VIBR</name>
<protein>
    <submittedName>
        <fullName evidence="3">Immunoglobulin A1 protease</fullName>
    </submittedName>
</protein>
<keyword evidence="1" id="KW-0732">Signal</keyword>
<evidence type="ECO:0000259" key="2">
    <source>
        <dbReference type="Pfam" id="PF00089"/>
    </source>
</evidence>
<feature type="domain" description="Peptidase S1" evidence="2">
    <location>
        <begin position="30"/>
        <end position="212"/>
    </location>
</feature>
<dbReference type="Pfam" id="PF00089">
    <property type="entry name" value="Trypsin"/>
    <property type="match status" value="1"/>
</dbReference>
<evidence type="ECO:0000256" key="1">
    <source>
        <dbReference type="SAM" id="SignalP"/>
    </source>
</evidence>
<keyword evidence="3" id="KW-0645">Protease</keyword>
<dbReference type="Proteomes" id="UP000092876">
    <property type="component" value="Unassembled WGS sequence"/>
</dbReference>
<keyword evidence="3" id="KW-0378">Hydrolase</keyword>
<dbReference type="InterPro" id="IPR009003">
    <property type="entry name" value="Peptidase_S1_PA"/>
</dbReference>
<dbReference type="InterPro" id="IPR043504">
    <property type="entry name" value="Peptidase_S1_PA_chymotrypsin"/>
</dbReference>
<dbReference type="SUPFAM" id="SSF50494">
    <property type="entry name" value="Trypsin-like serine proteases"/>
    <property type="match status" value="1"/>
</dbReference>
<dbReference type="AlphaFoldDB" id="A0A1C3IZD6"/>